<keyword evidence="9" id="KW-0547">Nucleotide-binding</keyword>
<keyword evidence="5" id="KW-1003">Cell membrane</keyword>
<dbReference type="PANTHER" id="PTHR32309:SF13">
    <property type="entry name" value="FERRIC ENTEROBACTIN TRANSPORT PROTEIN FEPE"/>
    <property type="match status" value="1"/>
</dbReference>
<dbReference type="InterPro" id="IPR027417">
    <property type="entry name" value="P-loop_NTPase"/>
</dbReference>
<keyword evidence="8 16" id="KW-0812">Transmembrane</keyword>
<dbReference type="PANTHER" id="PTHR32309">
    <property type="entry name" value="TYROSINE-PROTEIN KINASE"/>
    <property type="match status" value="1"/>
</dbReference>
<dbReference type="Gene3D" id="3.40.50.300">
    <property type="entry name" value="P-loop containing nucleotide triphosphate hydrolases"/>
    <property type="match status" value="1"/>
</dbReference>
<keyword evidence="12 16" id="KW-1133">Transmembrane helix</keyword>
<evidence type="ECO:0000256" key="10">
    <source>
        <dbReference type="ARBA" id="ARBA00022777"/>
    </source>
</evidence>
<evidence type="ECO:0000256" key="14">
    <source>
        <dbReference type="ARBA" id="ARBA00023137"/>
    </source>
</evidence>
<organism evidence="20 21">
    <name type="scientific">Poritiphilus flavus</name>
    <dbReference type="NCBI Taxonomy" id="2697053"/>
    <lineage>
        <taxon>Bacteria</taxon>
        <taxon>Pseudomonadati</taxon>
        <taxon>Bacteroidota</taxon>
        <taxon>Flavobacteriia</taxon>
        <taxon>Flavobacteriales</taxon>
        <taxon>Flavobacteriaceae</taxon>
        <taxon>Poritiphilus</taxon>
    </lineage>
</organism>
<dbReference type="AlphaFoldDB" id="A0A6L9EAM3"/>
<keyword evidence="6" id="KW-0997">Cell inner membrane</keyword>
<evidence type="ECO:0000256" key="12">
    <source>
        <dbReference type="ARBA" id="ARBA00022989"/>
    </source>
</evidence>
<evidence type="ECO:0000256" key="2">
    <source>
        <dbReference type="ARBA" id="ARBA00007316"/>
    </source>
</evidence>
<evidence type="ECO:0000256" key="9">
    <source>
        <dbReference type="ARBA" id="ARBA00022741"/>
    </source>
</evidence>
<feature type="domain" description="AAA" evidence="18">
    <location>
        <begin position="588"/>
        <end position="715"/>
    </location>
</feature>
<keyword evidence="11" id="KW-0067">ATP-binding</keyword>
<evidence type="ECO:0000256" key="6">
    <source>
        <dbReference type="ARBA" id="ARBA00022519"/>
    </source>
</evidence>
<dbReference type="Pfam" id="PF13614">
    <property type="entry name" value="AAA_31"/>
    <property type="match status" value="1"/>
</dbReference>
<feature type="transmembrane region" description="Helical" evidence="16">
    <location>
        <begin position="492"/>
        <end position="515"/>
    </location>
</feature>
<dbReference type="EMBL" id="WXYO01000002">
    <property type="protein sequence ID" value="NAS11509.1"/>
    <property type="molecule type" value="Genomic_DNA"/>
</dbReference>
<evidence type="ECO:0000313" key="21">
    <source>
        <dbReference type="Proteomes" id="UP000475249"/>
    </source>
</evidence>
<name>A0A6L9EAM3_9FLAO</name>
<evidence type="ECO:0000259" key="18">
    <source>
        <dbReference type="Pfam" id="PF13614"/>
    </source>
</evidence>
<evidence type="ECO:0000256" key="8">
    <source>
        <dbReference type="ARBA" id="ARBA00022692"/>
    </source>
</evidence>
<dbReference type="Proteomes" id="UP000475249">
    <property type="component" value="Unassembled WGS sequence"/>
</dbReference>
<feature type="domain" description="Tyrosine-protein kinase G-rich" evidence="19">
    <location>
        <begin position="434"/>
        <end position="512"/>
    </location>
</feature>
<keyword evidence="13 16" id="KW-0472">Membrane</keyword>
<evidence type="ECO:0000259" key="19">
    <source>
        <dbReference type="Pfam" id="PF13807"/>
    </source>
</evidence>
<protein>
    <recommendedName>
        <fullName evidence="4">non-specific protein-tyrosine kinase</fullName>
        <ecNumber evidence="4">2.7.10.2</ecNumber>
    </recommendedName>
</protein>
<dbReference type="EC" id="2.7.10.2" evidence="4"/>
<dbReference type="InterPro" id="IPR025669">
    <property type="entry name" value="AAA_dom"/>
</dbReference>
<reference evidence="20 21" key="1">
    <citation type="submission" date="2020-01" db="EMBL/GenBank/DDBJ databases">
        <title>Bacteria diversity of Porities sp.</title>
        <authorList>
            <person name="Wang G."/>
        </authorList>
    </citation>
    <scope>NUCLEOTIDE SEQUENCE [LARGE SCALE GENOMIC DNA]</scope>
    <source>
        <strain evidence="20 21">R33</strain>
    </source>
</reference>
<evidence type="ECO:0000256" key="5">
    <source>
        <dbReference type="ARBA" id="ARBA00022475"/>
    </source>
</evidence>
<evidence type="ECO:0000256" key="16">
    <source>
        <dbReference type="SAM" id="Phobius"/>
    </source>
</evidence>
<dbReference type="InterPro" id="IPR003856">
    <property type="entry name" value="LPS_length_determ_N"/>
</dbReference>
<comment type="similarity">
    <text evidence="2">Belongs to the CpsD/CapB family.</text>
</comment>
<dbReference type="RefSeq" id="WP_161434530.1">
    <property type="nucleotide sequence ID" value="NZ_WXYO01000002.1"/>
</dbReference>
<dbReference type="SUPFAM" id="SSF52540">
    <property type="entry name" value="P-loop containing nucleoside triphosphate hydrolases"/>
    <property type="match status" value="1"/>
</dbReference>
<evidence type="ECO:0000259" key="17">
    <source>
        <dbReference type="Pfam" id="PF02706"/>
    </source>
</evidence>
<comment type="similarity">
    <text evidence="3">Belongs to the etk/wzc family.</text>
</comment>
<dbReference type="InterPro" id="IPR050445">
    <property type="entry name" value="Bact_polysacc_biosynth/exp"/>
</dbReference>
<comment type="catalytic activity">
    <reaction evidence="15">
        <text>L-tyrosyl-[protein] + ATP = O-phospho-L-tyrosyl-[protein] + ADP + H(+)</text>
        <dbReference type="Rhea" id="RHEA:10596"/>
        <dbReference type="Rhea" id="RHEA-COMP:10136"/>
        <dbReference type="Rhea" id="RHEA-COMP:20101"/>
        <dbReference type="ChEBI" id="CHEBI:15378"/>
        <dbReference type="ChEBI" id="CHEBI:30616"/>
        <dbReference type="ChEBI" id="CHEBI:46858"/>
        <dbReference type="ChEBI" id="CHEBI:61978"/>
        <dbReference type="ChEBI" id="CHEBI:456216"/>
        <dbReference type="EC" id="2.7.10.2"/>
    </reaction>
</comment>
<gene>
    <name evidence="20" type="ORF">GTQ38_05820</name>
</gene>
<comment type="subcellular location">
    <subcellularLocation>
        <location evidence="1">Cell inner membrane</location>
        <topology evidence="1">Multi-pass membrane protein</topology>
    </subcellularLocation>
</comment>
<dbReference type="GO" id="GO:0005886">
    <property type="term" value="C:plasma membrane"/>
    <property type="evidence" value="ECO:0007669"/>
    <property type="project" value="UniProtKB-SubCell"/>
</dbReference>
<proteinExistence type="inferred from homology"/>
<keyword evidence="10 20" id="KW-0418">Kinase</keyword>
<keyword evidence="7 20" id="KW-0808">Transferase</keyword>
<dbReference type="InterPro" id="IPR005702">
    <property type="entry name" value="Wzc-like_C"/>
</dbReference>
<evidence type="ECO:0000256" key="15">
    <source>
        <dbReference type="ARBA" id="ARBA00051245"/>
    </source>
</evidence>
<comment type="caution">
    <text evidence="20">The sequence shown here is derived from an EMBL/GenBank/DDBJ whole genome shotgun (WGS) entry which is preliminary data.</text>
</comment>
<sequence>MEEYSRNQLAELPDYKEVVRRYTKHWIWFALAIALGISCSYVYLRYATKKYAAKAKIQILPERGAGQELNIFNEMDLLTGEENVVEDEIEIINSRSNFIEVVNRLKTNIRIVHLGNIKNSEIYPNSPIQLNFISPDSVINNKEIDFYVELDTEATFRYRGSENGSPQTIAYGKNVVTPLGEVVITPNSEYFKQFKGENLRIEVRPVSRLAEEYREKVLIKPADKVSNVLNLSYNDPVQQKAIDILTELVNVYNENGIADRKAVADKTSNFIEERISSIYENLADVDESEEDLRTLRGLTNIESESNINLNVSASTQRELSNVNTQLNIAESMKGIVDNETDFGLLPSNIGLSDPTIANATTKYNQLIAERNRLLKSSNEKNPIIVNLDQEITGLKRIMQSSLEGMIDNLNLQASGLNQQQSRLNYRIYSAPKNQRALRDITRKQETTESLYLYLLQKREEAQIAYASSKPKSKVIDLAYAPSEFPTSPKPKIIYLGAVLFSVLIPFSTIFIHNLIDNKVHNRLSLEKLVGDIPVLGEVPKTKKQDQRSIKKHDRSALAESFRIIATNLDYVLQNGTNNKHNVVFITSSVPGEGKTFVSSNLSMTLAGIDSRVLLIGADIRNPQITNFFSDQNIYRSKKKPGTPGLTEYLYDKDVTVEDITHPVLVHTETIDLIYSGKIPPNPAELLRSARMEQLIEEVSRKYDYVILDTAPMMMVSDTLRISKFADHTIYVSKAGSTELKLLEYPIRLKREDKLNNLSFIVNGVKKSDLGYYGKYGYGYAQKKKKWFSF</sequence>
<feature type="domain" description="Polysaccharide chain length determinant N-terminal" evidence="17">
    <location>
        <begin position="16"/>
        <end position="104"/>
    </location>
</feature>
<evidence type="ECO:0000256" key="11">
    <source>
        <dbReference type="ARBA" id="ARBA00022840"/>
    </source>
</evidence>
<dbReference type="GO" id="GO:0004715">
    <property type="term" value="F:non-membrane spanning protein tyrosine kinase activity"/>
    <property type="evidence" value="ECO:0007669"/>
    <property type="project" value="UniProtKB-EC"/>
</dbReference>
<dbReference type="InterPro" id="IPR032807">
    <property type="entry name" value="GNVR"/>
</dbReference>
<accession>A0A6L9EAM3</accession>
<evidence type="ECO:0000256" key="7">
    <source>
        <dbReference type="ARBA" id="ARBA00022679"/>
    </source>
</evidence>
<evidence type="ECO:0000256" key="4">
    <source>
        <dbReference type="ARBA" id="ARBA00011903"/>
    </source>
</evidence>
<evidence type="ECO:0000313" key="20">
    <source>
        <dbReference type="EMBL" id="NAS11509.1"/>
    </source>
</evidence>
<keyword evidence="14" id="KW-0829">Tyrosine-protein kinase</keyword>
<evidence type="ECO:0000256" key="13">
    <source>
        <dbReference type="ARBA" id="ARBA00023136"/>
    </source>
</evidence>
<dbReference type="Pfam" id="PF02706">
    <property type="entry name" value="Wzz"/>
    <property type="match status" value="1"/>
</dbReference>
<keyword evidence="21" id="KW-1185">Reference proteome</keyword>
<dbReference type="CDD" id="cd05387">
    <property type="entry name" value="BY-kinase"/>
    <property type="match status" value="1"/>
</dbReference>
<evidence type="ECO:0000256" key="3">
    <source>
        <dbReference type="ARBA" id="ARBA00008883"/>
    </source>
</evidence>
<dbReference type="NCBIfam" id="TIGR01007">
    <property type="entry name" value="eps_fam"/>
    <property type="match status" value="1"/>
</dbReference>
<feature type="transmembrane region" description="Helical" evidence="16">
    <location>
        <begin position="26"/>
        <end position="44"/>
    </location>
</feature>
<dbReference type="Pfam" id="PF13807">
    <property type="entry name" value="GNVR"/>
    <property type="match status" value="1"/>
</dbReference>
<evidence type="ECO:0000256" key="1">
    <source>
        <dbReference type="ARBA" id="ARBA00004429"/>
    </source>
</evidence>
<dbReference type="GO" id="GO:0005524">
    <property type="term" value="F:ATP binding"/>
    <property type="evidence" value="ECO:0007669"/>
    <property type="project" value="UniProtKB-KW"/>
</dbReference>